<dbReference type="Pfam" id="PF02096">
    <property type="entry name" value="60KD_IMP"/>
    <property type="match status" value="1"/>
</dbReference>
<evidence type="ECO:0000256" key="5">
    <source>
        <dbReference type="ARBA" id="ARBA00022946"/>
    </source>
</evidence>
<keyword evidence="8 11" id="KW-0472">Membrane</keyword>
<dbReference type="AlphaFoldDB" id="A0AAJ0M482"/>
<keyword evidence="3 9" id="KW-0812">Transmembrane</keyword>
<evidence type="ECO:0000256" key="1">
    <source>
        <dbReference type="ARBA" id="ARBA00004448"/>
    </source>
</evidence>
<feature type="transmembrane region" description="Helical" evidence="11">
    <location>
        <begin position="249"/>
        <end position="272"/>
    </location>
</feature>
<comment type="similarity">
    <text evidence="2 9">Belongs to the OXA1/ALB3/YidC family.</text>
</comment>
<sequence>MASDEPPNPMAESGVTIRSDSEQYSGHDELSVSPPQSSSPAVVLYQPPTIWSILRGAAINLLLPFINGMMLGFGELFAHEAAFRLGWSNTRVRHALCRTKRRTRLERLTYCRYSLSRGGKRILSVLVLPKPPNRHLARQFGTALRTNNGTTLLGARTKWRVRSPFVFAVASQPVLSSLRQARNASTQTPVPPAAPPADASTLADVTATPVELSGSDLLDIPEQIGFLKTLGLDYGWGPTSLMQTILESVYVYTGLPWWASITLVAVGLRLALFKPVMDAQENQLRYQELQKDPQYKAAMEQMKRTMVSGNHLAGAEARARIGMMNREAGYSFRKALIPMLQIPLGYGVFRLIGGMAKLPVPSFETGGVLWFTDLTAPDPLFILPILTGVIITMGMRIPLPYMSGQQQKTMKIMSLVVLPITGVVSLFLPAGTTFYFFVSSFLHLAQTWLMHQSWFRRLLGLKQLQQPVDPGQPSWQAPRVVDLSAPRVSPAGQAAAVASSETIFASLKSTLKDAKETFEERTDRGTKERAQKAAREYEEKRALEEKERLVARLQQKRLKDDRYE</sequence>
<keyword evidence="6 11" id="KW-1133">Transmembrane helix</keyword>
<keyword evidence="5" id="KW-0809">Transit peptide</keyword>
<feature type="domain" description="Membrane insertase YidC/Oxa/ALB C-terminal" evidence="12">
    <location>
        <begin position="257"/>
        <end position="451"/>
    </location>
</feature>
<dbReference type="InterPro" id="IPR028055">
    <property type="entry name" value="YidC/Oxa/ALB_C"/>
</dbReference>
<evidence type="ECO:0000256" key="3">
    <source>
        <dbReference type="ARBA" id="ARBA00022692"/>
    </source>
</evidence>
<feature type="region of interest" description="Disordered" evidence="10">
    <location>
        <begin position="180"/>
        <end position="200"/>
    </location>
</feature>
<dbReference type="PANTHER" id="PTHR12428:SF66">
    <property type="entry name" value="MITOCHONDRIAL INNER MEMBRANE PROTEIN OXA1L"/>
    <property type="match status" value="1"/>
</dbReference>
<evidence type="ECO:0000313" key="13">
    <source>
        <dbReference type="EMBL" id="KAK3308446.1"/>
    </source>
</evidence>
<feature type="transmembrane region" description="Helical" evidence="11">
    <location>
        <begin position="380"/>
        <end position="399"/>
    </location>
</feature>
<evidence type="ECO:0000256" key="6">
    <source>
        <dbReference type="ARBA" id="ARBA00022989"/>
    </source>
</evidence>
<dbReference type="RefSeq" id="XP_062724226.1">
    <property type="nucleotide sequence ID" value="XM_062865383.1"/>
</dbReference>
<accession>A0AAJ0M482</accession>
<evidence type="ECO:0000256" key="10">
    <source>
        <dbReference type="SAM" id="MobiDB-lite"/>
    </source>
</evidence>
<evidence type="ECO:0000256" key="4">
    <source>
        <dbReference type="ARBA" id="ARBA00022792"/>
    </source>
</evidence>
<feature type="transmembrane region" description="Helical" evidence="11">
    <location>
        <begin position="335"/>
        <end position="360"/>
    </location>
</feature>
<organism evidence="13 14">
    <name type="scientific">Chaetomium strumarium</name>
    <dbReference type="NCBI Taxonomy" id="1170767"/>
    <lineage>
        <taxon>Eukaryota</taxon>
        <taxon>Fungi</taxon>
        <taxon>Dikarya</taxon>
        <taxon>Ascomycota</taxon>
        <taxon>Pezizomycotina</taxon>
        <taxon>Sordariomycetes</taxon>
        <taxon>Sordariomycetidae</taxon>
        <taxon>Sordariales</taxon>
        <taxon>Chaetomiaceae</taxon>
        <taxon>Chaetomium</taxon>
    </lineage>
</organism>
<evidence type="ECO:0000256" key="8">
    <source>
        <dbReference type="ARBA" id="ARBA00023136"/>
    </source>
</evidence>
<dbReference type="Pfam" id="PF08219">
    <property type="entry name" value="TOM13"/>
    <property type="match status" value="1"/>
</dbReference>
<evidence type="ECO:0000256" key="7">
    <source>
        <dbReference type="ARBA" id="ARBA00023128"/>
    </source>
</evidence>
<gene>
    <name evidence="13" type="ORF">B0T15DRAFT_410881</name>
</gene>
<feature type="region of interest" description="Disordered" evidence="10">
    <location>
        <begin position="1"/>
        <end position="40"/>
    </location>
</feature>
<feature type="compositionally biased region" description="Low complexity" evidence="10">
    <location>
        <begin position="31"/>
        <end position="40"/>
    </location>
</feature>
<evidence type="ECO:0000256" key="2">
    <source>
        <dbReference type="ARBA" id="ARBA00009877"/>
    </source>
</evidence>
<dbReference type="Proteomes" id="UP001273166">
    <property type="component" value="Unassembled WGS sequence"/>
</dbReference>
<keyword evidence="4" id="KW-0999">Mitochondrion inner membrane</keyword>
<dbReference type="GeneID" id="87884212"/>
<comment type="subcellular location">
    <subcellularLocation>
        <location evidence="9">Membrane</location>
        <topology evidence="9">Multi-pass membrane protein</topology>
    </subcellularLocation>
    <subcellularLocation>
        <location evidence="1">Mitochondrion inner membrane</location>
        <topology evidence="1">Multi-pass membrane protein</topology>
    </subcellularLocation>
</comment>
<dbReference type="InterPro" id="IPR001708">
    <property type="entry name" value="YidC/ALB3/OXA1/COX18"/>
</dbReference>
<reference evidence="13" key="1">
    <citation type="journal article" date="2023" name="Mol. Phylogenet. Evol.">
        <title>Genome-scale phylogeny and comparative genomics of the fungal order Sordariales.</title>
        <authorList>
            <person name="Hensen N."/>
            <person name="Bonometti L."/>
            <person name="Westerberg I."/>
            <person name="Brannstrom I.O."/>
            <person name="Guillou S."/>
            <person name="Cros-Aarteil S."/>
            <person name="Calhoun S."/>
            <person name="Haridas S."/>
            <person name="Kuo A."/>
            <person name="Mondo S."/>
            <person name="Pangilinan J."/>
            <person name="Riley R."/>
            <person name="LaButti K."/>
            <person name="Andreopoulos B."/>
            <person name="Lipzen A."/>
            <person name="Chen C."/>
            <person name="Yan M."/>
            <person name="Daum C."/>
            <person name="Ng V."/>
            <person name="Clum A."/>
            <person name="Steindorff A."/>
            <person name="Ohm R.A."/>
            <person name="Martin F."/>
            <person name="Silar P."/>
            <person name="Natvig D.O."/>
            <person name="Lalanne C."/>
            <person name="Gautier V."/>
            <person name="Ament-Velasquez S.L."/>
            <person name="Kruys A."/>
            <person name="Hutchinson M.I."/>
            <person name="Powell A.J."/>
            <person name="Barry K."/>
            <person name="Miller A.N."/>
            <person name="Grigoriev I.V."/>
            <person name="Debuchy R."/>
            <person name="Gladieux P."/>
            <person name="Hiltunen Thoren M."/>
            <person name="Johannesson H."/>
        </authorList>
    </citation>
    <scope>NUCLEOTIDE SEQUENCE</scope>
    <source>
        <strain evidence="13">CBS 333.67</strain>
    </source>
</reference>
<feature type="transmembrane region" description="Helical" evidence="11">
    <location>
        <begin position="411"/>
        <end position="428"/>
    </location>
</feature>
<protein>
    <submittedName>
        <fullName evidence="13">60Kd inner membrane protein-domain-containing protein</fullName>
    </submittedName>
</protein>
<dbReference type="GO" id="GO:0032979">
    <property type="term" value="P:protein insertion into mitochondrial inner membrane from matrix"/>
    <property type="evidence" value="ECO:0007669"/>
    <property type="project" value="TreeGrafter"/>
</dbReference>
<dbReference type="CDD" id="cd20069">
    <property type="entry name" value="5TM_Oxa1-like"/>
    <property type="match status" value="1"/>
</dbReference>
<feature type="compositionally biased region" description="Basic and acidic residues" evidence="10">
    <location>
        <begin position="19"/>
        <end position="30"/>
    </location>
</feature>
<dbReference type="GO" id="GO:0032977">
    <property type="term" value="F:membrane insertase activity"/>
    <property type="evidence" value="ECO:0007669"/>
    <property type="project" value="InterPro"/>
</dbReference>
<proteinExistence type="inferred from homology"/>
<dbReference type="PANTHER" id="PTHR12428">
    <property type="entry name" value="OXA1"/>
    <property type="match status" value="1"/>
</dbReference>
<dbReference type="GO" id="GO:0005741">
    <property type="term" value="C:mitochondrial outer membrane"/>
    <property type="evidence" value="ECO:0007669"/>
    <property type="project" value="InterPro"/>
</dbReference>
<evidence type="ECO:0000256" key="11">
    <source>
        <dbReference type="SAM" id="Phobius"/>
    </source>
</evidence>
<dbReference type="EMBL" id="JAUDZG010000002">
    <property type="protein sequence ID" value="KAK3308446.1"/>
    <property type="molecule type" value="Genomic_DNA"/>
</dbReference>
<comment type="caution">
    <text evidence="13">The sequence shown here is derived from an EMBL/GenBank/DDBJ whole genome shotgun (WGS) entry which is preliminary data.</text>
</comment>
<evidence type="ECO:0000259" key="12">
    <source>
        <dbReference type="Pfam" id="PF02096"/>
    </source>
</evidence>
<feature type="region of interest" description="Disordered" evidence="10">
    <location>
        <begin position="517"/>
        <end position="538"/>
    </location>
</feature>
<keyword evidence="14" id="KW-1185">Reference proteome</keyword>
<dbReference type="InterPro" id="IPR013262">
    <property type="entry name" value="OMP_MIM1/TOM13_mt"/>
</dbReference>
<evidence type="ECO:0000313" key="14">
    <source>
        <dbReference type="Proteomes" id="UP001273166"/>
    </source>
</evidence>
<dbReference type="GO" id="GO:0005743">
    <property type="term" value="C:mitochondrial inner membrane"/>
    <property type="evidence" value="ECO:0007669"/>
    <property type="project" value="UniProtKB-SubCell"/>
</dbReference>
<evidence type="ECO:0000256" key="9">
    <source>
        <dbReference type="RuleBase" id="RU003945"/>
    </source>
</evidence>
<name>A0AAJ0M482_9PEZI</name>
<keyword evidence="7" id="KW-0496">Mitochondrion</keyword>
<reference evidence="13" key="2">
    <citation type="submission" date="2023-06" db="EMBL/GenBank/DDBJ databases">
        <authorList>
            <consortium name="Lawrence Berkeley National Laboratory"/>
            <person name="Mondo S.J."/>
            <person name="Hensen N."/>
            <person name="Bonometti L."/>
            <person name="Westerberg I."/>
            <person name="Brannstrom I.O."/>
            <person name="Guillou S."/>
            <person name="Cros-Aarteil S."/>
            <person name="Calhoun S."/>
            <person name="Haridas S."/>
            <person name="Kuo A."/>
            <person name="Pangilinan J."/>
            <person name="Riley R."/>
            <person name="Labutti K."/>
            <person name="Andreopoulos B."/>
            <person name="Lipzen A."/>
            <person name="Chen C."/>
            <person name="Yanf M."/>
            <person name="Daum C."/>
            <person name="Ng V."/>
            <person name="Clum A."/>
            <person name="Steindorff A."/>
            <person name="Ohm R."/>
            <person name="Martin F."/>
            <person name="Silar P."/>
            <person name="Natvig D."/>
            <person name="Lalanne C."/>
            <person name="Gautier V."/>
            <person name="Ament-Velasquez S.L."/>
            <person name="Kruys A."/>
            <person name="Hutchinson M.I."/>
            <person name="Powell A.J."/>
            <person name="Barry K."/>
            <person name="Miller A.N."/>
            <person name="Grigoriev I.V."/>
            <person name="Debuchy R."/>
            <person name="Gladieux P."/>
            <person name="Thoren M.H."/>
            <person name="Johannesson H."/>
        </authorList>
    </citation>
    <scope>NUCLEOTIDE SEQUENCE</scope>
    <source>
        <strain evidence="13">CBS 333.67</strain>
    </source>
</reference>